<dbReference type="EMBL" id="FQZQ01000022">
    <property type="protein sequence ID" value="SHK22132.1"/>
    <property type="molecule type" value="Genomic_DNA"/>
</dbReference>
<accession>A0A1M6QPB1</accession>
<evidence type="ECO:0000313" key="2">
    <source>
        <dbReference type="Proteomes" id="UP000183982"/>
    </source>
</evidence>
<dbReference type="Proteomes" id="UP000183982">
    <property type="component" value="Unassembled WGS sequence"/>
</dbReference>
<dbReference type="AlphaFoldDB" id="A0A1M6QPB1"/>
<proteinExistence type="predicted"/>
<sequence length="162" mass="17821">MQVSRKELLTIANNYNVNQFKNLKIRDQLPLVDAVSTNDDSSGYSPANAIFLVLGDLISDNTGMSRDEIKIALQDRIPEAICATKYQSEGLFQWMGVVRTGDRGGQLFFGTLSSLLHDDVIEPSRAKALKSYTIVNVGVALTEVLERAKNIGIDLYPAQEAT</sequence>
<dbReference type="STRING" id="1470563.SAMN05444000_12262"/>
<gene>
    <name evidence="1" type="ORF">SAMN05444000_12262</name>
</gene>
<evidence type="ECO:0000313" key="1">
    <source>
        <dbReference type="EMBL" id="SHK22132.1"/>
    </source>
</evidence>
<reference evidence="2" key="1">
    <citation type="submission" date="2016-11" db="EMBL/GenBank/DDBJ databases">
        <authorList>
            <person name="Varghese N."/>
            <person name="Submissions S."/>
        </authorList>
    </citation>
    <scope>NUCLEOTIDE SEQUENCE [LARGE SCALE GENOMIC DNA]</scope>
    <source>
        <strain evidence="2">DSM 100564</strain>
    </source>
</reference>
<protein>
    <submittedName>
        <fullName evidence="1">Uncharacterized protein</fullName>
    </submittedName>
</protein>
<organism evidence="1 2">
    <name type="scientific">Shimia gijangensis</name>
    <dbReference type="NCBI Taxonomy" id="1470563"/>
    <lineage>
        <taxon>Bacteria</taxon>
        <taxon>Pseudomonadati</taxon>
        <taxon>Pseudomonadota</taxon>
        <taxon>Alphaproteobacteria</taxon>
        <taxon>Rhodobacterales</taxon>
        <taxon>Roseobacteraceae</taxon>
    </lineage>
</organism>
<dbReference type="RefSeq" id="WP_073255399.1">
    <property type="nucleotide sequence ID" value="NZ_FQZQ01000022.1"/>
</dbReference>
<keyword evidence="2" id="KW-1185">Reference proteome</keyword>
<name>A0A1M6QPB1_9RHOB</name>